<dbReference type="SMART" id="SM00389">
    <property type="entry name" value="HOX"/>
    <property type="match status" value="1"/>
</dbReference>
<dbReference type="GO" id="GO:0000978">
    <property type="term" value="F:RNA polymerase II cis-regulatory region sequence-specific DNA binding"/>
    <property type="evidence" value="ECO:0007669"/>
    <property type="project" value="TreeGrafter"/>
</dbReference>
<evidence type="ECO:0000313" key="10">
    <source>
        <dbReference type="Proteomes" id="UP001292079"/>
    </source>
</evidence>
<keyword evidence="10" id="KW-1185">Reference proteome</keyword>
<evidence type="ECO:0000256" key="5">
    <source>
        <dbReference type="PROSITE-ProRule" id="PRU00108"/>
    </source>
</evidence>
<dbReference type="Proteomes" id="UP001292079">
    <property type="component" value="Unassembled WGS sequence"/>
</dbReference>
<dbReference type="PANTHER" id="PTHR24340:SF35">
    <property type="entry name" value="HGTX, ISOFORM C"/>
    <property type="match status" value="1"/>
</dbReference>
<name>A0AAE1ZBB0_SCHME</name>
<accession>A0AAE1ZBB0</accession>
<proteinExistence type="predicted"/>
<dbReference type="PROSITE" id="PS00027">
    <property type="entry name" value="HOMEOBOX_1"/>
    <property type="match status" value="1"/>
</dbReference>
<dbReference type="GO" id="GO:0005634">
    <property type="term" value="C:nucleus"/>
    <property type="evidence" value="ECO:0007669"/>
    <property type="project" value="UniProtKB-SubCell"/>
</dbReference>
<dbReference type="AlphaFoldDB" id="A0AAE1ZBB0"/>
<evidence type="ECO:0000256" key="3">
    <source>
        <dbReference type="ARBA" id="ARBA00023155"/>
    </source>
</evidence>
<evidence type="ECO:0000256" key="7">
    <source>
        <dbReference type="SAM" id="MobiDB-lite"/>
    </source>
</evidence>
<evidence type="ECO:0000259" key="8">
    <source>
        <dbReference type="PROSITE" id="PS50071"/>
    </source>
</evidence>
<dbReference type="InterPro" id="IPR009057">
    <property type="entry name" value="Homeodomain-like_sf"/>
</dbReference>
<dbReference type="PROSITE" id="PS50071">
    <property type="entry name" value="HOMEOBOX_2"/>
    <property type="match status" value="1"/>
</dbReference>
<dbReference type="EMBL" id="JALJAT010000004">
    <property type="protein sequence ID" value="KAK4470640.1"/>
    <property type="molecule type" value="Genomic_DNA"/>
</dbReference>
<dbReference type="Pfam" id="PF00046">
    <property type="entry name" value="Homeodomain"/>
    <property type="match status" value="1"/>
</dbReference>
<evidence type="ECO:0000256" key="1">
    <source>
        <dbReference type="ARBA" id="ARBA00004123"/>
    </source>
</evidence>
<dbReference type="InterPro" id="IPR050394">
    <property type="entry name" value="Homeobox_NK-like"/>
</dbReference>
<dbReference type="CDD" id="cd00086">
    <property type="entry name" value="homeodomain"/>
    <property type="match status" value="1"/>
</dbReference>
<reference evidence="9" key="2">
    <citation type="journal article" date="2023" name="Infect Dis Poverty">
        <title>Chromosome-scale genome of the human blood fluke Schistosoma mekongi and its implications for public health.</title>
        <authorList>
            <person name="Zhou M."/>
            <person name="Xu L."/>
            <person name="Xu D."/>
            <person name="Chen W."/>
            <person name="Khan J."/>
            <person name="Hu Y."/>
            <person name="Huang H."/>
            <person name="Wei H."/>
            <person name="Zhang Y."/>
            <person name="Chusongsang P."/>
            <person name="Tanasarnprasert K."/>
            <person name="Hu X."/>
            <person name="Limpanont Y."/>
            <person name="Lv Z."/>
        </authorList>
    </citation>
    <scope>NUCLEOTIDE SEQUENCE</scope>
    <source>
        <strain evidence="9">LV_2022a</strain>
    </source>
</reference>
<comment type="caution">
    <text evidence="9">The sequence shown here is derived from an EMBL/GenBank/DDBJ whole genome shotgun (WGS) entry which is preliminary data.</text>
</comment>
<dbReference type="SUPFAM" id="SSF46689">
    <property type="entry name" value="Homeodomain-like"/>
    <property type="match status" value="1"/>
</dbReference>
<sequence length="907" mass="101766">MNVNEELNLSSTNNDFRIINESDNIWKESTGYESTSLTSDNNTNNNTPTPVITTTISYHNDLDINNNLSKTDVYYSLNETTKQKNNPLNTDHIKASLMCAINDKRIHPDHSAYSLWQDFVAGLLGNSNKNKLSPMKEINDMTDLIKSYSPSNSYSSNSSFFNVNNNPMDSTHSTISVSTTNCSINNENNVISLSKQFNNTPKKRKTAYGIRDILEDTSKDNEIVNKTDRFSDKFDFTENEHEKYPSDDTVESVEMKLNRIYSTWWNTLNSLSHLTTNNSDDDLFNKTNDNTLQQSLTQQNRLFESVSFLPESFQSKYLLNLYQMNKNNTRNSFNVNQSSPSYQSHSYENHCTMNNFDSEDIESKLKLTQLHSNSNLLKRITSSLANGQLPQMLSSPTEMDSTLKKDASSTLLECLSNRYKSFDCENIFNMAAAAAAAASLTNLRSPFMNLHNSAHQASNLYDTLDMFQNSSLAGLSNLSNNTATSVNTINDINAALNAITTNSGNSTSVTSNHSLNSNVSSFQIPGGLSSRQMNNTVNSIPNIHSLSSPSTTSPSTVSTGNGINSTNSWIRSNESTLSTERDGKKKHTRPTFSGQQIFALEKTFEQTKYLAGPERARLAYFLGMSESQVKVWFQNRRTKWRKKNAAEMMSNRSNLFTENPTSNLTNNPAHVTCGEYDQTDLASESMSGDECFSSDDVNMTMQDSNKLPLEHNDEQKRNMNFSMLVTTNNNYPNDSCGDHLDVINNNIRLSTGVDYTTTQKASSVPNNSNKDNTSYKQPQINDLSLLNLMSKSLGQQHEWFQKYQHSNLINLSVSPTQMINAQHSLRFPVHGLSLLDSPYNQNQERISGTSTKGQSTNNIKRAYSINNDDLPYTSPITKGFTTQSVNETLPLQYSTSNEENMNTKDDI</sequence>
<evidence type="ECO:0000256" key="2">
    <source>
        <dbReference type="ARBA" id="ARBA00023125"/>
    </source>
</evidence>
<protein>
    <recommendedName>
        <fullName evidence="8">Homeobox domain-containing protein</fullName>
    </recommendedName>
</protein>
<dbReference type="PANTHER" id="PTHR24340">
    <property type="entry name" value="HOMEOBOX PROTEIN NKX"/>
    <property type="match status" value="1"/>
</dbReference>
<feature type="DNA-binding region" description="Homeobox" evidence="5">
    <location>
        <begin position="585"/>
        <end position="644"/>
    </location>
</feature>
<organism evidence="9 10">
    <name type="scientific">Schistosoma mekongi</name>
    <name type="common">Parasitic worm</name>
    <dbReference type="NCBI Taxonomy" id="38744"/>
    <lineage>
        <taxon>Eukaryota</taxon>
        <taxon>Metazoa</taxon>
        <taxon>Spiralia</taxon>
        <taxon>Lophotrochozoa</taxon>
        <taxon>Platyhelminthes</taxon>
        <taxon>Trematoda</taxon>
        <taxon>Digenea</taxon>
        <taxon>Strigeidida</taxon>
        <taxon>Schistosomatoidea</taxon>
        <taxon>Schistosomatidae</taxon>
        <taxon>Schistosoma</taxon>
    </lineage>
</organism>
<comment type="subcellular location">
    <subcellularLocation>
        <location evidence="1 5 6">Nucleus</location>
    </subcellularLocation>
</comment>
<gene>
    <name evidence="9" type="ORF">MN116_006175</name>
</gene>
<keyword evidence="2 5" id="KW-0238">DNA-binding</keyword>
<feature type="domain" description="Homeobox" evidence="8">
    <location>
        <begin position="583"/>
        <end position="643"/>
    </location>
</feature>
<feature type="region of interest" description="Disordered" evidence="7">
    <location>
        <begin position="542"/>
        <end position="590"/>
    </location>
</feature>
<feature type="compositionally biased region" description="Polar residues" evidence="7">
    <location>
        <begin position="560"/>
        <end position="578"/>
    </location>
</feature>
<dbReference type="InterPro" id="IPR017970">
    <property type="entry name" value="Homeobox_CS"/>
</dbReference>
<reference evidence="9" key="1">
    <citation type="submission" date="2022-04" db="EMBL/GenBank/DDBJ databases">
        <authorList>
            <person name="Xu L."/>
            <person name="Lv Z."/>
        </authorList>
    </citation>
    <scope>NUCLEOTIDE SEQUENCE</scope>
    <source>
        <strain evidence="9">LV_2022a</strain>
    </source>
</reference>
<dbReference type="Gene3D" id="1.10.10.60">
    <property type="entry name" value="Homeodomain-like"/>
    <property type="match status" value="1"/>
</dbReference>
<keyword evidence="4 5" id="KW-0539">Nucleus</keyword>
<evidence type="ECO:0000256" key="6">
    <source>
        <dbReference type="RuleBase" id="RU000682"/>
    </source>
</evidence>
<dbReference type="GO" id="GO:0030154">
    <property type="term" value="P:cell differentiation"/>
    <property type="evidence" value="ECO:0007669"/>
    <property type="project" value="TreeGrafter"/>
</dbReference>
<dbReference type="InterPro" id="IPR000047">
    <property type="entry name" value="HTH_motif"/>
</dbReference>
<dbReference type="FunFam" id="1.10.10.60:FF:000067">
    <property type="entry name" value="NK6 homeobox 1"/>
    <property type="match status" value="1"/>
</dbReference>
<evidence type="ECO:0000313" key="9">
    <source>
        <dbReference type="EMBL" id="KAK4470640.1"/>
    </source>
</evidence>
<dbReference type="GO" id="GO:0000981">
    <property type="term" value="F:DNA-binding transcription factor activity, RNA polymerase II-specific"/>
    <property type="evidence" value="ECO:0007669"/>
    <property type="project" value="InterPro"/>
</dbReference>
<dbReference type="PRINTS" id="PR00031">
    <property type="entry name" value="HTHREPRESSR"/>
</dbReference>
<dbReference type="InterPro" id="IPR001356">
    <property type="entry name" value="HD"/>
</dbReference>
<evidence type="ECO:0000256" key="4">
    <source>
        <dbReference type="ARBA" id="ARBA00023242"/>
    </source>
</evidence>
<feature type="compositionally biased region" description="Low complexity" evidence="7">
    <location>
        <begin position="545"/>
        <end position="559"/>
    </location>
</feature>
<keyword evidence="3 5" id="KW-0371">Homeobox</keyword>